<protein>
    <recommendedName>
        <fullName evidence="4">Secreted protein</fullName>
    </recommendedName>
</protein>
<accession>A0A9W4UJQ0</accession>
<organism evidence="2 3">
    <name type="scientific">Periconia digitata</name>
    <dbReference type="NCBI Taxonomy" id="1303443"/>
    <lineage>
        <taxon>Eukaryota</taxon>
        <taxon>Fungi</taxon>
        <taxon>Dikarya</taxon>
        <taxon>Ascomycota</taxon>
        <taxon>Pezizomycotina</taxon>
        <taxon>Dothideomycetes</taxon>
        <taxon>Pleosporomycetidae</taxon>
        <taxon>Pleosporales</taxon>
        <taxon>Massarineae</taxon>
        <taxon>Periconiaceae</taxon>
        <taxon>Periconia</taxon>
    </lineage>
</organism>
<evidence type="ECO:0000313" key="3">
    <source>
        <dbReference type="Proteomes" id="UP001152607"/>
    </source>
</evidence>
<keyword evidence="1" id="KW-0732">Signal</keyword>
<feature type="chain" id="PRO_5040827576" description="Secreted protein" evidence="1">
    <location>
        <begin position="18"/>
        <end position="79"/>
    </location>
</feature>
<evidence type="ECO:0000313" key="2">
    <source>
        <dbReference type="EMBL" id="CAI6337441.1"/>
    </source>
</evidence>
<evidence type="ECO:0008006" key="4">
    <source>
        <dbReference type="Google" id="ProtNLM"/>
    </source>
</evidence>
<comment type="caution">
    <text evidence="2">The sequence shown here is derived from an EMBL/GenBank/DDBJ whole genome shotgun (WGS) entry which is preliminary data.</text>
</comment>
<evidence type="ECO:0000256" key="1">
    <source>
        <dbReference type="SAM" id="SignalP"/>
    </source>
</evidence>
<feature type="signal peptide" evidence="1">
    <location>
        <begin position="1"/>
        <end position="17"/>
    </location>
</feature>
<keyword evidence="3" id="KW-1185">Reference proteome</keyword>
<dbReference type="EMBL" id="CAOQHR010000007">
    <property type="protein sequence ID" value="CAI6337441.1"/>
    <property type="molecule type" value="Genomic_DNA"/>
</dbReference>
<proteinExistence type="predicted"/>
<name>A0A9W4UJQ0_9PLEO</name>
<reference evidence="2" key="1">
    <citation type="submission" date="2023-01" db="EMBL/GenBank/DDBJ databases">
        <authorList>
            <person name="Van Ghelder C."/>
            <person name="Rancurel C."/>
        </authorList>
    </citation>
    <scope>NUCLEOTIDE SEQUENCE</scope>
    <source>
        <strain evidence="2">CNCM I-4278</strain>
    </source>
</reference>
<dbReference type="AlphaFoldDB" id="A0A9W4UJQ0"/>
<dbReference type="Proteomes" id="UP001152607">
    <property type="component" value="Unassembled WGS sequence"/>
</dbReference>
<sequence>MLIVTLSLTCLLTCCYSYSTVWLRASSMRACVHACSYTYVALSPRAPAPRCHLSTSSCASHVAFETSDFGLIPNGISFP</sequence>
<gene>
    <name evidence="2" type="ORF">PDIGIT_LOCUS10553</name>
</gene>